<dbReference type="Proteomes" id="UP001314263">
    <property type="component" value="Unassembled WGS sequence"/>
</dbReference>
<feature type="region of interest" description="Disordered" evidence="1">
    <location>
        <begin position="95"/>
        <end position="122"/>
    </location>
</feature>
<comment type="caution">
    <text evidence="3">The sequence shown here is derived from an EMBL/GenBank/DDBJ whole genome shotgun (WGS) entry which is preliminary data.</text>
</comment>
<keyword evidence="2" id="KW-0812">Transmembrane</keyword>
<dbReference type="AlphaFoldDB" id="A0AAV1HTA7"/>
<keyword evidence="2" id="KW-0472">Membrane</keyword>
<organism evidence="3 4">
    <name type="scientific">Coccomyxa viridis</name>
    <dbReference type="NCBI Taxonomy" id="1274662"/>
    <lineage>
        <taxon>Eukaryota</taxon>
        <taxon>Viridiplantae</taxon>
        <taxon>Chlorophyta</taxon>
        <taxon>core chlorophytes</taxon>
        <taxon>Trebouxiophyceae</taxon>
        <taxon>Trebouxiophyceae incertae sedis</taxon>
        <taxon>Coccomyxaceae</taxon>
        <taxon>Coccomyxa</taxon>
    </lineage>
</organism>
<name>A0AAV1HTA7_9CHLO</name>
<evidence type="ECO:0000313" key="3">
    <source>
        <dbReference type="EMBL" id="CAK0744649.1"/>
    </source>
</evidence>
<evidence type="ECO:0008006" key="5">
    <source>
        <dbReference type="Google" id="ProtNLM"/>
    </source>
</evidence>
<evidence type="ECO:0000256" key="1">
    <source>
        <dbReference type="SAM" id="MobiDB-lite"/>
    </source>
</evidence>
<keyword evidence="4" id="KW-1185">Reference proteome</keyword>
<proteinExistence type="predicted"/>
<protein>
    <recommendedName>
        <fullName evidence="5">Ubiquitin-like domain-containing protein</fullName>
    </recommendedName>
</protein>
<evidence type="ECO:0000313" key="4">
    <source>
        <dbReference type="Proteomes" id="UP001314263"/>
    </source>
</evidence>
<keyword evidence="2" id="KW-1133">Transmembrane helix</keyword>
<dbReference type="EMBL" id="CAUYUE010000002">
    <property type="protein sequence ID" value="CAK0744649.1"/>
    <property type="molecule type" value="Genomic_DNA"/>
</dbReference>
<feature type="region of interest" description="Disordered" evidence="1">
    <location>
        <begin position="134"/>
        <end position="156"/>
    </location>
</feature>
<gene>
    <name evidence="3" type="ORF">CVIRNUC_001564</name>
</gene>
<evidence type="ECO:0000256" key="2">
    <source>
        <dbReference type="SAM" id="Phobius"/>
    </source>
</evidence>
<feature type="transmembrane region" description="Helical" evidence="2">
    <location>
        <begin position="208"/>
        <end position="229"/>
    </location>
</feature>
<sequence length="238" mass="26199">MDASRLVFVSVKDAKPKRKIAVPVPDDATWEGFVQQVQAKLKLTGIESIYLVASGEEITKLADLQDIDELHVVEATQPDIALQNGAAKLSQPGYTALSQEAPSHHRSAAPEEQHHSSASNHAPPYHRVAVADASGMQQQRGDGEGDMGRKYAKRSSGLQRTLQRFMPALFQPSLPVTTKDLKEDARGLAADGRQASVRSRRRRGKTFTLRNVITLLVLLGFLAMLSILYSRLWPRLPT</sequence>
<reference evidence="3 4" key="1">
    <citation type="submission" date="2023-10" db="EMBL/GenBank/DDBJ databases">
        <authorList>
            <person name="Maclean D."/>
            <person name="Macfadyen A."/>
        </authorList>
    </citation>
    <scope>NUCLEOTIDE SEQUENCE [LARGE SCALE GENOMIC DNA]</scope>
</reference>
<accession>A0AAV1HTA7</accession>